<dbReference type="Proteomes" id="UP000280501">
    <property type="component" value="Unassembled WGS sequence"/>
</dbReference>
<name>A0A3N4ZC18_9MICO</name>
<dbReference type="AlphaFoldDB" id="A0A3N4ZC18"/>
<sequence>MVDPKRYAQPPLVLVLAEVRHPETPAWTTAQIKEMKRLLDDVLPIHESLVRNDVTISVVPGAASPTQSRVRFESFRSREGHTALTVGARSYSLETGVYDGWDNFRALLNRVTTARAEVGLPDGVNRLGLRYLNEVRLPQSAGAVPDWAEWLNSQVIAPLPNILGLEVNQQQAVVQYTTAEENDTLTLRYGAVNGPPAVNGPIRRDTPGPGHYFLLDTDAAWTPSGTPEFLPNTICQAADRLHNNVEPLFESVLTDGLREVFDGR</sequence>
<keyword evidence="2" id="KW-1185">Reference proteome</keyword>
<gene>
    <name evidence="1" type="ORF">EDD34_4105</name>
</gene>
<comment type="caution">
    <text evidence="1">The sequence shown here is derived from an EMBL/GenBank/DDBJ whole genome shotgun (WGS) entry which is preliminary data.</text>
</comment>
<evidence type="ECO:0000313" key="2">
    <source>
        <dbReference type="Proteomes" id="UP000280501"/>
    </source>
</evidence>
<dbReference type="EMBL" id="RKQZ01000001">
    <property type="protein sequence ID" value="RPF23418.1"/>
    <property type="molecule type" value="Genomic_DNA"/>
</dbReference>
<evidence type="ECO:0000313" key="1">
    <source>
        <dbReference type="EMBL" id="RPF23418.1"/>
    </source>
</evidence>
<accession>A0A3N4ZC18</accession>
<dbReference type="RefSeq" id="WP_170177141.1">
    <property type="nucleotide sequence ID" value="NZ_RKQZ01000001.1"/>
</dbReference>
<proteinExistence type="predicted"/>
<protein>
    <submittedName>
        <fullName evidence="1">Uncharacterized protein (TIGR04255 family)</fullName>
    </submittedName>
</protein>
<reference evidence="1 2" key="1">
    <citation type="submission" date="2018-11" db="EMBL/GenBank/DDBJ databases">
        <title>Sequencing the genomes of 1000 actinobacteria strains.</title>
        <authorList>
            <person name="Klenk H.-P."/>
        </authorList>
    </citation>
    <scope>NUCLEOTIDE SEQUENCE [LARGE SCALE GENOMIC DNA]</scope>
    <source>
        <strain evidence="1 2">DSM 15700</strain>
    </source>
</reference>
<organism evidence="1 2">
    <name type="scientific">Myceligenerans xiligouense</name>
    <dbReference type="NCBI Taxonomy" id="253184"/>
    <lineage>
        <taxon>Bacteria</taxon>
        <taxon>Bacillati</taxon>
        <taxon>Actinomycetota</taxon>
        <taxon>Actinomycetes</taxon>
        <taxon>Micrococcales</taxon>
        <taxon>Promicromonosporaceae</taxon>
        <taxon>Myceligenerans</taxon>
    </lineage>
</organism>
<dbReference type="NCBIfam" id="TIGR04255">
    <property type="entry name" value="sporadTIGR04255"/>
    <property type="match status" value="1"/>
</dbReference>
<dbReference type="InterPro" id="IPR026349">
    <property type="entry name" value="CHP04255"/>
</dbReference>